<dbReference type="EMBL" id="BPQO01000004">
    <property type="protein sequence ID" value="GJD87638.1"/>
    <property type="molecule type" value="Genomic_DNA"/>
</dbReference>
<dbReference type="RefSeq" id="WP_238229636.1">
    <property type="nucleotide sequence ID" value="NZ_BPQO01000004.1"/>
</dbReference>
<accession>A0AAV4ZH35</accession>
<name>A0AAV4ZH35_9HYPH</name>
<evidence type="ECO:0000313" key="2">
    <source>
        <dbReference type="Proteomes" id="UP001055247"/>
    </source>
</evidence>
<gene>
    <name evidence="1" type="ORF">BHAOGJBA_1143</name>
</gene>
<comment type="caution">
    <text evidence="1">The sequence shown here is derived from an EMBL/GenBank/DDBJ whole genome shotgun (WGS) entry which is preliminary data.</text>
</comment>
<sequence>MRELVISVLALAVAAFVAVSGIGYVSPGAATRTEATAAATAGFRAYGGALTAYRISNRTLPSPAVWREELAPYLPGGSPLAPKGYAWSFGQDAAGPWFCISADAVEGRLQALRKAAAMFPHGAVSVGGACAGEGGAEAVAATYRPIGS</sequence>
<protein>
    <recommendedName>
        <fullName evidence="3">Type II secretion system protein</fullName>
    </recommendedName>
</protein>
<reference evidence="1" key="1">
    <citation type="journal article" date="2016" name="Front. Microbiol.">
        <title>Genome Sequence of the Piezophilic, Mesophilic Sulfate-Reducing Bacterium Desulfovibrio indicus J2T.</title>
        <authorList>
            <person name="Cao J."/>
            <person name="Maignien L."/>
            <person name="Shao Z."/>
            <person name="Alain K."/>
            <person name="Jebbar M."/>
        </authorList>
    </citation>
    <scope>NUCLEOTIDE SEQUENCE</scope>
    <source>
        <strain evidence="1">DSM 16372</strain>
    </source>
</reference>
<evidence type="ECO:0008006" key="3">
    <source>
        <dbReference type="Google" id="ProtNLM"/>
    </source>
</evidence>
<keyword evidence="2" id="KW-1185">Reference proteome</keyword>
<dbReference type="Proteomes" id="UP001055247">
    <property type="component" value="Unassembled WGS sequence"/>
</dbReference>
<dbReference type="AlphaFoldDB" id="A0AAV4ZH35"/>
<evidence type="ECO:0000313" key="1">
    <source>
        <dbReference type="EMBL" id="GJD87638.1"/>
    </source>
</evidence>
<proteinExistence type="predicted"/>
<reference evidence="1" key="2">
    <citation type="submission" date="2021-08" db="EMBL/GenBank/DDBJ databases">
        <authorList>
            <person name="Tani A."/>
            <person name="Ola A."/>
            <person name="Ogura Y."/>
            <person name="Katsura K."/>
            <person name="Hayashi T."/>
        </authorList>
    </citation>
    <scope>NUCLEOTIDE SEQUENCE</scope>
    <source>
        <strain evidence="1">DSM 16372</strain>
    </source>
</reference>
<organism evidence="1 2">
    <name type="scientific">Methylobacterium hispanicum</name>
    <dbReference type="NCBI Taxonomy" id="270350"/>
    <lineage>
        <taxon>Bacteria</taxon>
        <taxon>Pseudomonadati</taxon>
        <taxon>Pseudomonadota</taxon>
        <taxon>Alphaproteobacteria</taxon>
        <taxon>Hyphomicrobiales</taxon>
        <taxon>Methylobacteriaceae</taxon>
        <taxon>Methylobacterium</taxon>
    </lineage>
</organism>